<accession>A0A388K8H8</accession>
<feature type="region of interest" description="Disordered" evidence="2">
    <location>
        <begin position="50"/>
        <end position="102"/>
    </location>
</feature>
<feature type="coiled-coil region" evidence="1">
    <location>
        <begin position="137"/>
        <end position="185"/>
    </location>
</feature>
<dbReference type="CDD" id="cd11446">
    <property type="entry name" value="bHLH_AtILR3_like"/>
    <property type="match status" value="1"/>
</dbReference>
<evidence type="ECO:0000256" key="1">
    <source>
        <dbReference type="SAM" id="Coils"/>
    </source>
</evidence>
<dbReference type="PANTHER" id="PTHR46133:SF15">
    <property type="entry name" value="BHLH TRANSCRIPTION FACTOR"/>
    <property type="match status" value="1"/>
</dbReference>
<dbReference type="InterPro" id="IPR044818">
    <property type="entry name" value="ILR3-like"/>
</dbReference>
<dbReference type="GO" id="GO:0046983">
    <property type="term" value="F:protein dimerization activity"/>
    <property type="evidence" value="ECO:0007669"/>
    <property type="project" value="InterPro"/>
</dbReference>
<dbReference type="GO" id="GO:0003700">
    <property type="term" value="F:DNA-binding transcription factor activity"/>
    <property type="evidence" value="ECO:0007669"/>
    <property type="project" value="InterPro"/>
</dbReference>
<keyword evidence="5" id="KW-1185">Reference proteome</keyword>
<organism evidence="4 5">
    <name type="scientific">Chara braunii</name>
    <name type="common">Braun's stonewort</name>
    <dbReference type="NCBI Taxonomy" id="69332"/>
    <lineage>
        <taxon>Eukaryota</taxon>
        <taxon>Viridiplantae</taxon>
        <taxon>Streptophyta</taxon>
        <taxon>Charophyceae</taxon>
        <taxon>Charales</taxon>
        <taxon>Characeae</taxon>
        <taxon>Chara</taxon>
    </lineage>
</organism>
<dbReference type="PANTHER" id="PTHR46133">
    <property type="entry name" value="BHLH TRANSCRIPTION FACTOR"/>
    <property type="match status" value="1"/>
</dbReference>
<dbReference type="Pfam" id="PF00010">
    <property type="entry name" value="HLH"/>
    <property type="match status" value="1"/>
</dbReference>
<dbReference type="Gene3D" id="1.20.5.1000">
    <property type="entry name" value="arf6 gtpase in complex with a specific effector, jip4"/>
    <property type="match status" value="1"/>
</dbReference>
<evidence type="ECO:0000256" key="2">
    <source>
        <dbReference type="SAM" id="MobiDB-lite"/>
    </source>
</evidence>
<evidence type="ECO:0000259" key="3">
    <source>
        <dbReference type="PROSITE" id="PS50888"/>
    </source>
</evidence>
<reference evidence="4 5" key="1">
    <citation type="journal article" date="2018" name="Cell">
        <title>The Chara Genome: Secondary Complexity and Implications for Plant Terrestrialization.</title>
        <authorList>
            <person name="Nishiyama T."/>
            <person name="Sakayama H."/>
            <person name="Vries J.D."/>
            <person name="Buschmann H."/>
            <person name="Saint-Marcoux D."/>
            <person name="Ullrich K.K."/>
            <person name="Haas F.B."/>
            <person name="Vanderstraeten L."/>
            <person name="Becker D."/>
            <person name="Lang D."/>
            <person name="Vosolsobe S."/>
            <person name="Rombauts S."/>
            <person name="Wilhelmsson P.K.I."/>
            <person name="Janitza P."/>
            <person name="Kern R."/>
            <person name="Heyl A."/>
            <person name="Rumpler F."/>
            <person name="Villalobos L.I.A.C."/>
            <person name="Clay J.M."/>
            <person name="Skokan R."/>
            <person name="Toyoda A."/>
            <person name="Suzuki Y."/>
            <person name="Kagoshima H."/>
            <person name="Schijlen E."/>
            <person name="Tajeshwar N."/>
            <person name="Catarino B."/>
            <person name="Hetherington A.J."/>
            <person name="Saltykova A."/>
            <person name="Bonnot C."/>
            <person name="Breuninger H."/>
            <person name="Symeonidi A."/>
            <person name="Radhakrishnan G.V."/>
            <person name="Van Nieuwerburgh F."/>
            <person name="Deforce D."/>
            <person name="Chang C."/>
            <person name="Karol K.G."/>
            <person name="Hedrich R."/>
            <person name="Ulvskov P."/>
            <person name="Glockner G."/>
            <person name="Delwiche C.F."/>
            <person name="Petrasek J."/>
            <person name="Van de Peer Y."/>
            <person name="Friml J."/>
            <person name="Beilby M."/>
            <person name="Dolan L."/>
            <person name="Kohara Y."/>
            <person name="Sugano S."/>
            <person name="Fujiyama A."/>
            <person name="Delaux P.-M."/>
            <person name="Quint M."/>
            <person name="TheiBen G."/>
            <person name="Hagemann M."/>
            <person name="Harholt J."/>
            <person name="Dunand C."/>
            <person name="Zachgo S."/>
            <person name="Langdale J."/>
            <person name="Maumus F."/>
            <person name="Straeten D.V.D."/>
            <person name="Gould S.B."/>
            <person name="Rensing S.A."/>
        </authorList>
    </citation>
    <scope>NUCLEOTIDE SEQUENCE [LARGE SCALE GENOMIC DNA]</scope>
    <source>
        <strain evidence="4 5">S276</strain>
    </source>
</reference>
<dbReference type="AlphaFoldDB" id="A0A388K8H8"/>
<dbReference type="Proteomes" id="UP000265515">
    <property type="component" value="Unassembled WGS sequence"/>
</dbReference>
<dbReference type="OrthoDB" id="515493at2759"/>
<gene>
    <name evidence="4" type="primary">bHLH001</name>
    <name evidence="4" type="ORF">CBR_g58807</name>
</gene>
<proteinExistence type="predicted"/>
<dbReference type="InterPro" id="IPR036638">
    <property type="entry name" value="HLH_DNA-bd_sf"/>
</dbReference>
<evidence type="ECO:0000313" key="5">
    <source>
        <dbReference type="Proteomes" id="UP000265515"/>
    </source>
</evidence>
<dbReference type="Gene3D" id="4.10.280.10">
    <property type="entry name" value="Helix-loop-helix DNA-binding domain"/>
    <property type="match status" value="1"/>
</dbReference>
<dbReference type="EMBL" id="BFEA01000072">
    <property type="protein sequence ID" value="GBG66316.1"/>
    <property type="molecule type" value="Genomic_DNA"/>
</dbReference>
<dbReference type="OMA" id="CGPGIND"/>
<dbReference type="GO" id="GO:0006879">
    <property type="term" value="P:intracellular iron ion homeostasis"/>
    <property type="evidence" value="ECO:0007669"/>
    <property type="project" value="InterPro"/>
</dbReference>
<feature type="compositionally biased region" description="Basic and acidic residues" evidence="2">
    <location>
        <begin position="60"/>
        <end position="88"/>
    </location>
</feature>
<dbReference type="SMART" id="SM00353">
    <property type="entry name" value="HLH"/>
    <property type="match status" value="1"/>
</dbReference>
<dbReference type="Gramene" id="GBG66316">
    <property type="protein sequence ID" value="GBG66316"/>
    <property type="gene ID" value="CBR_g58807"/>
</dbReference>
<evidence type="ECO:0000313" key="4">
    <source>
        <dbReference type="EMBL" id="GBG66316.1"/>
    </source>
</evidence>
<feature type="domain" description="BHLH" evidence="3">
    <location>
        <begin position="89"/>
        <end position="140"/>
    </location>
</feature>
<dbReference type="SUPFAM" id="SSF47459">
    <property type="entry name" value="HLH, helix-loop-helix DNA-binding domain"/>
    <property type="match status" value="1"/>
</dbReference>
<protein>
    <submittedName>
        <fullName evidence="4">BHLH transcription factor</fullName>
    </submittedName>
</protein>
<keyword evidence="1" id="KW-0175">Coiled coil</keyword>
<dbReference type="InterPro" id="IPR011598">
    <property type="entry name" value="bHLH_dom"/>
</dbReference>
<sequence>MGQHEEGMAGNVTSPNAGWLSVLFSDNGSPEDIEDSQSCGQLFWATSAPSAEQAECSAEGDNHKGEVADANKKESTVNGRKRDRDESHSTASCKASREKMRRDRLNERFTELSALLEPGRQPKTDKATILVDAIRIVTQLRNETAQLKETNRQLSESIKELKSEKNELRDEKARLKMEKDRLEMHMKSMVPASYLTHPAAAALATSHGPKVGSTGAPPFTPGFMWQWIPPSALDTSHDGLLRPPVA</sequence>
<feature type="region of interest" description="Disordered" evidence="2">
    <location>
        <begin position="1"/>
        <end position="38"/>
    </location>
</feature>
<comment type="caution">
    <text evidence="4">The sequence shown here is derived from an EMBL/GenBank/DDBJ whole genome shotgun (WGS) entry which is preliminary data.</text>
</comment>
<name>A0A388K8H8_CHABU</name>
<dbReference type="PROSITE" id="PS50888">
    <property type="entry name" value="BHLH"/>
    <property type="match status" value="1"/>
</dbReference>